<dbReference type="InterPro" id="IPR011990">
    <property type="entry name" value="TPR-like_helical_dom_sf"/>
</dbReference>
<keyword evidence="13" id="KW-1185">Reference proteome</keyword>
<dbReference type="PIRSF" id="PIRSF016478">
    <property type="entry name" value="Coatomer_esu"/>
    <property type="match status" value="1"/>
</dbReference>
<evidence type="ECO:0000256" key="5">
    <source>
        <dbReference type="ARBA" id="ARBA00022490"/>
    </source>
</evidence>
<keyword evidence="6 11" id="KW-0931">ER-Golgi transport</keyword>
<organism evidence="12 13">
    <name type="scientific">Malassezia vespertilionis</name>
    <dbReference type="NCBI Taxonomy" id="2020962"/>
    <lineage>
        <taxon>Eukaryota</taxon>
        <taxon>Fungi</taxon>
        <taxon>Dikarya</taxon>
        <taxon>Basidiomycota</taxon>
        <taxon>Ustilaginomycotina</taxon>
        <taxon>Malasseziomycetes</taxon>
        <taxon>Malasseziales</taxon>
        <taxon>Malasseziaceae</taxon>
        <taxon>Malassezia</taxon>
    </lineage>
</organism>
<gene>
    <name evidence="12" type="ORF">MVES_000384</name>
</gene>
<evidence type="ECO:0000256" key="4">
    <source>
        <dbReference type="ARBA" id="ARBA00022448"/>
    </source>
</evidence>
<keyword evidence="5 11" id="KW-0963">Cytoplasm</keyword>
<dbReference type="GO" id="GO:0030126">
    <property type="term" value="C:COPI vesicle coat"/>
    <property type="evidence" value="ECO:0007669"/>
    <property type="project" value="TreeGrafter"/>
</dbReference>
<evidence type="ECO:0000256" key="8">
    <source>
        <dbReference type="ARBA" id="ARBA00023034"/>
    </source>
</evidence>
<dbReference type="SUPFAM" id="SSF48452">
    <property type="entry name" value="TPR-like"/>
    <property type="match status" value="1"/>
</dbReference>
<evidence type="ECO:0000256" key="9">
    <source>
        <dbReference type="ARBA" id="ARBA00023136"/>
    </source>
</evidence>
<dbReference type="Gene3D" id="1.25.40.10">
    <property type="entry name" value="Tetratricopeptide repeat domain"/>
    <property type="match status" value="1"/>
</dbReference>
<proteinExistence type="inferred from homology"/>
<evidence type="ECO:0000256" key="11">
    <source>
        <dbReference type="PIRNR" id="PIRNR016478"/>
    </source>
</evidence>
<dbReference type="Proteomes" id="UP000232875">
    <property type="component" value="Unassembled WGS sequence"/>
</dbReference>
<evidence type="ECO:0000256" key="3">
    <source>
        <dbReference type="ARBA" id="ARBA00008827"/>
    </source>
</evidence>
<dbReference type="GO" id="GO:0006888">
    <property type="term" value="P:endoplasmic reticulum to Golgi vesicle-mediated transport"/>
    <property type="evidence" value="ECO:0007669"/>
    <property type="project" value="TreeGrafter"/>
</dbReference>
<comment type="function">
    <text evidence="11">The coatomer is a cytosolic protein complex that binds to dilysine motifs and reversibly associates with Golgi non-clathrin-coated vesicles, which further mediate biosynthetic protein transport from the ER, via the Golgi up to the trans Golgi network. The coatomer complex is required for budding from Golgi membranes, and is essential for the retrograde Golgi-to-ER transport of dilysine-tagged proteins.</text>
</comment>
<dbReference type="Pfam" id="PF04733">
    <property type="entry name" value="Coatomer_E"/>
    <property type="match status" value="1"/>
</dbReference>
<dbReference type="GO" id="GO:0015031">
    <property type="term" value="P:protein transport"/>
    <property type="evidence" value="ECO:0007669"/>
    <property type="project" value="UniProtKB-UniRule"/>
</dbReference>
<evidence type="ECO:0000256" key="1">
    <source>
        <dbReference type="ARBA" id="ARBA00004255"/>
    </source>
</evidence>
<comment type="similarity">
    <text evidence="3 11">Belongs to the COPE family.</text>
</comment>
<dbReference type="STRING" id="2020962.A0A2N1JGT2"/>
<accession>A0A2N1JGT2</accession>
<sequence>MTTMDPVTFEIQNLYYQNAYKGCISSALKHAPNGVQDETSLVRLVYAARAAISLGDLQGARQYLGDDSEYPMAMSVLLYADFLEAQNRGDNKEALGILEQLESLLDVAEPGELAAEVVRYHIGLALFANDETEKALEVLGVANAGTSRELECVALGVHILLAIHRVDLAEKEYLAARQWGDDLLLVQFMEAWIGLVRGGRATQQAYYVYDELSQSSAVAHSANTVPTMLGKAVAQAALGEPRQALTELREAAELDQENTTLTCDQAAIAALCSDTTQEERTAFADQMKLAAPYSELAQNWAAKELELDEAIASFA</sequence>
<dbReference type="AlphaFoldDB" id="A0A2N1JGT2"/>
<reference evidence="12 13" key="1">
    <citation type="submission" date="2017-10" db="EMBL/GenBank/DDBJ databases">
        <title>A novel species of cold-tolerant Malassezia isolated from bats.</title>
        <authorList>
            <person name="Lorch J.M."/>
            <person name="Palmer J.M."/>
            <person name="Vanderwolf K.J."/>
            <person name="Schmidt K.Z."/>
            <person name="Verant M.L."/>
            <person name="Weller T.J."/>
            <person name="Blehert D.S."/>
        </authorList>
    </citation>
    <scope>NUCLEOTIDE SEQUENCE [LARGE SCALE GENOMIC DNA]</scope>
    <source>
        <strain evidence="12 13">NWHC:44797-103</strain>
    </source>
</reference>
<evidence type="ECO:0000256" key="10">
    <source>
        <dbReference type="ARBA" id="ARBA00023329"/>
    </source>
</evidence>
<comment type="subcellular location">
    <subcellularLocation>
        <location evidence="2">Cytoplasmic vesicle</location>
        <location evidence="2">COPI-coated vesicle membrane</location>
        <topology evidence="2">Peripheral membrane protein</topology>
        <orientation evidence="2">Cytoplasmic side</orientation>
    </subcellularLocation>
    <subcellularLocation>
        <location evidence="1">Golgi apparatus membrane</location>
        <topology evidence="1">Peripheral membrane protein</topology>
        <orientation evidence="1">Cytoplasmic side</orientation>
    </subcellularLocation>
</comment>
<dbReference type="GO" id="GO:0005198">
    <property type="term" value="F:structural molecule activity"/>
    <property type="evidence" value="ECO:0007669"/>
    <property type="project" value="UniProtKB-UniRule"/>
</dbReference>
<dbReference type="PANTHER" id="PTHR10805">
    <property type="entry name" value="COATOMER SUBUNIT EPSILON"/>
    <property type="match status" value="1"/>
</dbReference>
<keyword evidence="10 11" id="KW-0968">Cytoplasmic vesicle</keyword>
<protein>
    <recommendedName>
        <fullName evidence="11">Coatomer subunit epsilon</fullName>
    </recommendedName>
</protein>
<dbReference type="OrthoDB" id="310217at2759"/>
<dbReference type="GO" id="GO:0000139">
    <property type="term" value="C:Golgi membrane"/>
    <property type="evidence" value="ECO:0007669"/>
    <property type="project" value="UniProtKB-SubCell"/>
</dbReference>
<keyword evidence="8 11" id="KW-0333">Golgi apparatus</keyword>
<dbReference type="GO" id="GO:0006890">
    <property type="term" value="P:retrograde vesicle-mediated transport, Golgi to endoplasmic reticulum"/>
    <property type="evidence" value="ECO:0007669"/>
    <property type="project" value="UniProtKB-UniRule"/>
</dbReference>
<evidence type="ECO:0000256" key="6">
    <source>
        <dbReference type="ARBA" id="ARBA00022892"/>
    </source>
</evidence>
<dbReference type="GO" id="GO:0006891">
    <property type="term" value="P:intra-Golgi vesicle-mediated transport"/>
    <property type="evidence" value="ECO:0007669"/>
    <property type="project" value="TreeGrafter"/>
</dbReference>
<evidence type="ECO:0000313" key="12">
    <source>
        <dbReference type="EMBL" id="PKI85745.1"/>
    </source>
</evidence>
<evidence type="ECO:0000313" key="13">
    <source>
        <dbReference type="Proteomes" id="UP000232875"/>
    </source>
</evidence>
<dbReference type="InterPro" id="IPR006822">
    <property type="entry name" value="Coatomer_esu"/>
</dbReference>
<name>A0A2N1JGT2_9BASI</name>
<dbReference type="PANTHER" id="PTHR10805:SF0">
    <property type="entry name" value="COATOMER SUBUNIT EPSILON"/>
    <property type="match status" value="1"/>
</dbReference>
<evidence type="ECO:0000256" key="2">
    <source>
        <dbReference type="ARBA" id="ARBA00004347"/>
    </source>
</evidence>
<keyword evidence="9 11" id="KW-0472">Membrane</keyword>
<evidence type="ECO:0000256" key="7">
    <source>
        <dbReference type="ARBA" id="ARBA00022927"/>
    </source>
</evidence>
<dbReference type="EMBL" id="KZ454987">
    <property type="protein sequence ID" value="PKI85745.1"/>
    <property type="molecule type" value="Genomic_DNA"/>
</dbReference>
<keyword evidence="7 11" id="KW-0653">Protein transport</keyword>
<keyword evidence="4 11" id="KW-0813">Transport</keyword>